<protein>
    <submittedName>
        <fullName evidence="2">LexA family transcriptional regulator</fullName>
    </submittedName>
</protein>
<proteinExistence type="predicted"/>
<dbReference type="InterPro" id="IPR036286">
    <property type="entry name" value="LexA/Signal_pep-like_sf"/>
</dbReference>
<dbReference type="InterPro" id="IPR015927">
    <property type="entry name" value="Peptidase_S24_S26A/B/C"/>
</dbReference>
<dbReference type="Gene3D" id="2.10.109.10">
    <property type="entry name" value="Umud Fragment, subunit A"/>
    <property type="match status" value="1"/>
</dbReference>
<dbReference type="EMBL" id="DSWI01000031">
    <property type="protein sequence ID" value="HFG21532.1"/>
    <property type="molecule type" value="Genomic_DNA"/>
</dbReference>
<dbReference type="InterPro" id="IPR001387">
    <property type="entry name" value="Cro/C1-type_HTH"/>
</dbReference>
<name>A0A7C3DS55_MEIRU</name>
<dbReference type="Pfam" id="PF00717">
    <property type="entry name" value="Peptidase_S24"/>
    <property type="match status" value="1"/>
</dbReference>
<accession>A0A7C3DS55</accession>
<sequence>MSHLVKRHQIGAIGMGRPRKYPILNGPVNDLIFAAMKRDGVSRPNEWADKWGIGRTALRTAMVGRQSHTGTWVRPDIRTLWRLARALDVPLVYLIERFYDDLENTDALWPQVPIIGWVGAGSGREEDIQEKYVPVDMDLALRGNVVAFKVRGNSMCAGPKPICDGDVIIVDCQNKGRVGARVVARLADGSYVCKLLKHGSTGNYLVSANPSSDNSYPAVIPTSSVQEIVGKVIEVRSPDSP</sequence>
<dbReference type="CDD" id="cd06529">
    <property type="entry name" value="S24_LexA-like"/>
    <property type="match status" value="1"/>
</dbReference>
<reference evidence="2" key="1">
    <citation type="journal article" date="2020" name="mSystems">
        <title>Genome- and Community-Level Interaction Insights into Carbon Utilization and Element Cycling Functions of Hydrothermarchaeota in Hydrothermal Sediment.</title>
        <authorList>
            <person name="Zhou Z."/>
            <person name="Liu Y."/>
            <person name="Xu W."/>
            <person name="Pan J."/>
            <person name="Luo Z.H."/>
            <person name="Li M."/>
        </authorList>
    </citation>
    <scope>NUCLEOTIDE SEQUENCE [LARGE SCALE GENOMIC DNA]</scope>
    <source>
        <strain evidence="2">SpSt-524</strain>
    </source>
</reference>
<organism evidence="2">
    <name type="scientific">Meiothermus ruber</name>
    <dbReference type="NCBI Taxonomy" id="277"/>
    <lineage>
        <taxon>Bacteria</taxon>
        <taxon>Thermotogati</taxon>
        <taxon>Deinococcota</taxon>
        <taxon>Deinococci</taxon>
        <taxon>Thermales</taxon>
        <taxon>Thermaceae</taxon>
        <taxon>Meiothermus</taxon>
    </lineage>
</organism>
<comment type="caution">
    <text evidence="2">The sequence shown here is derived from an EMBL/GenBank/DDBJ whole genome shotgun (WGS) entry which is preliminary data.</text>
</comment>
<dbReference type="AlphaFoldDB" id="A0A7C3DS55"/>
<gene>
    <name evidence="2" type="ORF">ENS82_12620</name>
</gene>
<dbReference type="SUPFAM" id="SSF51306">
    <property type="entry name" value="LexA/Signal peptidase"/>
    <property type="match status" value="1"/>
</dbReference>
<evidence type="ECO:0000313" key="2">
    <source>
        <dbReference type="EMBL" id="HFG21532.1"/>
    </source>
</evidence>
<dbReference type="PROSITE" id="PS50943">
    <property type="entry name" value="HTH_CROC1"/>
    <property type="match status" value="1"/>
</dbReference>
<evidence type="ECO:0000259" key="1">
    <source>
        <dbReference type="PROSITE" id="PS50943"/>
    </source>
</evidence>
<feature type="domain" description="HTH cro/C1-type" evidence="1">
    <location>
        <begin position="74"/>
        <end position="94"/>
    </location>
</feature>
<dbReference type="InterPro" id="IPR039418">
    <property type="entry name" value="LexA-like"/>
</dbReference>